<name>A0A438JR55_VITVI</name>
<organism evidence="2 3">
    <name type="scientific">Vitis vinifera</name>
    <name type="common">Grape</name>
    <dbReference type="NCBI Taxonomy" id="29760"/>
    <lineage>
        <taxon>Eukaryota</taxon>
        <taxon>Viridiplantae</taxon>
        <taxon>Streptophyta</taxon>
        <taxon>Embryophyta</taxon>
        <taxon>Tracheophyta</taxon>
        <taxon>Spermatophyta</taxon>
        <taxon>Magnoliopsida</taxon>
        <taxon>eudicotyledons</taxon>
        <taxon>Gunneridae</taxon>
        <taxon>Pentapetalae</taxon>
        <taxon>rosids</taxon>
        <taxon>Vitales</taxon>
        <taxon>Vitaceae</taxon>
        <taxon>Viteae</taxon>
        <taxon>Vitis</taxon>
    </lineage>
</organism>
<evidence type="ECO:0000256" key="1">
    <source>
        <dbReference type="SAM" id="Phobius"/>
    </source>
</evidence>
<reference evidence="2 3" key="1">
    <citation type="journal article" date="2018" name="PLoS Genet.">
        <title>Population sequencing reveals clonal diversity and ancestral inbreeding in the grapevine cultivar Chardonnay.</title>
        <authorList>
            <person name="Roach M.J."/>
            <person name="Johnson D.L."/>
            <person name="Bohlmann J."/>
            <person name="van Vuuren H.J."/>
            <person name="Jones S.J."/>
            <person name="Pretorius I.S."/>
            <person name="Schmidt S.A."/>
            <person name="Borneman A.R."/>
        </authorList>
    </citation>
    <scope>NUCLEOTIDE SEQUENCE [LARGE SCALE GENOMIC DNA]</scope>
    <source>
        <strain evidence="3">cv. Chardonnay</strain>
        <tissue evidence="2">Leaf</tissue>
    </source>
</reference>
<keyword evidence="1" id="KW-0472">Membrane</keyword>
<evidence type="ECO:0008006" key="4">
    <source>
        <dbReference type="Google" id="ProtNLM"/>
    </source>
</evidence>
<keyword evidence="1" id="KW-0812">Transmembrane</keyword>
<proteinExistence type="predicted"/>
<protein>
    <recommendedName>
        <fullName evidence="4">Transmembrane protein</fullName>
    </recommendedName>
</protein>
<evidence type="ECO:0000313" key="2">
    <source>
        <dbReference type="EMBL" id="RVX11425.1"/>
    </source>
</evidence>
<gene>
    <name evidence="2" type="ORF">CK203_016005</name>
</gene>
<comment type="caution">
    <text evidence="2">The sequence shown here is derived from an EMBL/GenBank/DDBJ whole genome shotgun (WGS) entry which is preliminary data.</text>
</comment>
<keyword evidence="1" id="KW-1133">Transmembrane helix</keyword>
<dbReference type="AlphaFoldDB" id="A0A438JR55"/>
<feature type="transmembrane region" description="Helical" evidence="1">
    <location>
        <begin position="41"/>
        <end position="62"/>
    </location>
</feature>
<sequence>MKKSISRPVTFQRRRSTAALTRSAVLKLCAGNMLPDSGAFVFRALAFLFFISAGVFFWFVLFRSAHYSLYLPFPFPLPVPRTAPSSFNNNNWPATFGLILPSDPSEVGNSPPVSSVFACR</sequence>
<accession>A0A438JR55</accession>
<evidence type="ECO:0000313" key="3">
    <source>
        <dbReference type="Proteomes" id="UP000288805"/>
    </source>
</evidence>
<dbReference type="Proteomes" id="UP000288805">
    <property type="component" value="Unassembled WGS sequence"/>
</dbReference>
<dbReference type="EMBL" id="QGNW01000030">
    <property type="protein sequence ID" value="RVX11425.1"/>
    <property type="molecule type" value="Genomic_DNA"/>
</dbReference>